<name>A0A0C2RDC3_9BACL</name>
<proteinExistence type="predicted"/>
<dbReference type="GO" id="GO:0016020">
    <property type="term" value="C:membrane"/>
    <property type="evidence" value="ECO:0007669"/>
    <property type="project" value="InterPro"/>
</dbReference>
<evidence type="ECO:0000256" key="1">
    <source>
        <dbReference type="SAM" id="Phobius"/>
    </source>
</evidence>
<feature type="transmembrane region" description="Helical" evidence="1">
    <location>
        <begin position="12"/>
        <end position="45"/>
    </location>
</feature>
<feature type="transmembrane region" description="Helical" evidence="1">
    <location>
        <begin position="57"/>
        <end position="88"/>
    </location>
</feature>
<dbReference type="InterPro" id="IPR016975">
    <property type="entry name" value="Cell_wall_LiaF"/>
</dbReference>
<evidence type="ECO:0000259" key="2">
    <source>
        <dbReference type="Pfam" id="PF09922"/>
    </source>
</evidence>
<dbReference type="InterPro" id="IPR047793">
    <property type="entry name" value="LiaF_C"/>
</dbReference>
<dbReference type="NCBIfam" id="NF040535">
    <property type="entry name" value="LiaF_C_term"/>
    <property type="match status" value="1"/>
</dbReference>
<protein>
    <recommendedName>
        <fullName evidence="2">Cell wall-active antibiotics response LiaF-like C-terminal domain-containing protein</fullName>
    </recommendedName>
</protein>
<keyword evidence="1" id="KW-1133">Transmembrane helix</keyword>
<reference evidence="3 4" key="1">
    <citation type="submission" date="2015-01" db="EMBL/GenBank/DDBJ databases">
        <title>Genome sequencing of Jeotgalibacillus soli.</title>
        <authorList>
            <person name="Goh K.M."/>
            <person name="Chan K.-G."/>
            <person name="Yaakop A.S."/>
            <person name="Ee R."/>
            <person name="Gan H.M."/>
            <person name="Chan C.S."/>
        </authorList>
    </citation>
    <scope>NUCLEOTIDE SEQUENCE [LARGE SCALE GENOMIC DNA]</scope>
    <source>
        <strain evidence="3 4">P9</strain>
    </source>
</reference>
<feature type="domain" description="Cell wall-active antibiotics response LiaF-like C-terminal" evidence="2">
    <location>
        <begin position="129"/>
        <end position="242"/>
    </location>
</feature>
<dbReference type="STRING" id="889306.KP78_17270"/>
<dbReference type="PIRSF" id="PIRSF031509">
    <property type="entry name" value="Cell_wall_LiaF/YvqF"/>
    <property type="match status" value="1"/>
</dbReference>
<keyword evidence="1" id="KW-0472">Membrane</keyword>
<organism evidence="3 4">
    <name type="scientific">Jeotgalibacillus soli</name>
    <dbReference type="NCBI Taxonomy" id="889306"/>
    <lineage>
        <taxon>Bacteria</taxon>
        <taxon>Bacillati</taxon>
        <taxon>Bacillota</taxon>
        <taxon>Bacilli</taxon>
        <taxon>Bacillales</taxon>
        <taxon>Caryophanaceae</taxon>
        <taxon>Jeotgalibacillus</taxon>
    </lineage>
</organism>
<sequence length="245" mass="28292">MFKQWKTDAVSFWVLIGLVLLLIEVSFFDGGKLFSLFFSVLFIYFGRAKFHRLYGKILFGLGIISLAVGVITMFTIRFLLIALAIYWIREYLQSRKYPKVIALAIEEQRDELRTEELKFERQKLLINKWVGNQQTPSSSYEWQDIHIQNGIGDTTIDLSNTVLPKGESVISIRSSIGKITLLVPYELDIALRHSAVIGNASLFHHMPTRLWNESVQYETEQYREAAQKVKVVTSVWIGDIEVKRV</sequence>
<dbReference type="Proteomes" id="UP000031938">
    <property type="component" value="Unassembled WGS sequence"/>
</dbReference>
<accession>A0A0C2RDC3</accession>
<dbReference type="PATRIC" id="fig|889306.3.peg.1737"/>
<evidence type="ECO:0000313" key="3">
    <source>
        <dbReference type="EMBL" id="KIL48280.1"/>
    </source>
</evidence>
<dbReference type="InterPro" id="IPR024425">
    <property type="entry name" value="LiaF-like_C"/>
</dbReference>
<keyword evidence="4" id="KW-1185">Reference proteome</keyword>
<comment type="caution">
    <text evidence="3">The sequence shown here is derived from an EMBL/GenBank/DDBJ whole genome shotgun (WGS) entry which is preliminary data.</text>
</comment>
<dbReference type="Pfam" id="PF09922">
    <property type="entry name" value="LiaF-like_C"/>
    <property type="match status" value="1"/>
</dbReference>
<dbReference type="OrthoDB" id="2351415at2"/>
<evidence type="ECO:0000313" key="4">
    <source>
        <dbReference type="Proteomes" id="UP000031938"/>
    </source>
</evidence>
<gene>
    <name evidence="3" type="ORF">KP78_17270</name>
</gene>
<dbReference type="AlphaFoldDB" id="A0A0C2RDC3"/>
<keyword evidence="1" id="KW-0812">Transmembrane</keyword>
<dbReference type="EMBL" id="JXRP01000013">
    <property type="protein sequence ID" value="KIL48280.1"/>
    <property type="molecule type" value="Genomic_DNA"/>
</dbReference>
<dbReference type="RefSeq" id="WP_041087901.1">
    <property type="nucleotide sequence ID" value="NZ_JXRP01000013.1"/>
</dbReference>